<evidence type="ECO:0000313" key="9">
    <source>
        <dbReference type="EMBL" id="KAL0204643.1"/>
    </source>
</evidence>
<dbReference type="PANTHER" id="PTHR24026:SF42">
    <property type="entry name" value="PROTOCADHERIN FAT 1"/>
    <property type="match status" value="1"/>
</dbReference>
<sequence length="110" mass="12539">ITVSDQGVPVKSTTVRVIVKVLDENDNKPQFMEKVYKIKLPEREKPEKERALRRDPVYRVIASDRDEGPNAEISYSIEDGDEQGKFFIEPKTGMVSFKKFSAAGDYDILT</sequence>
<evidence type="ECO:0000256" key="2">
    <source>
        <dbReference type="ARBA" id="ARBA00022692"/>
    </source>
</evidence>
<evidence type="ECO:0000256" key="1">
    <source>
        <dbReference type="ARBA" id="ARBA00004370"/>
    </source>
</evidence>
<evidence type="ECO:0000256" key="4">
    <source>
        <dbReference type="ARBA" id="ARBA00022837"/>
    </source>
</evidence>
<dbReference type="PROSITE" id="PS50268">
    <property type="entry name" value="CADHERIN_2"/>
    <property type="match status" value="2"/>
</dbReference>
<dbReference type="Proteomes" id="UP001529510">
    <property type="component" value="Unassembled WGS sequence"/>
</dbReference>
<dbReference type="PRINTS" id="PR00205">
    <property type="entry name" value="CADHERIN"/>
</dbReference>
<dbReference type="FunFam" id="2.60.40.60:FF:000052">
    <property type="entry name" value="FAT atypical cadherin 1"/>
    <property type="match status" value="1"/>
</dbReference>
<feature type="domain" description="Cadherin" evidence="8">
    <location>
        <begin position="1"/>
        <end position="31"/>
    </location>
</feature>
<comment type="subcellular location">
    <subcellularLocation>
        <location evidence="1">Membrane</location>
    </subcellularLocation>
</comment>
<evidence type="ECO:0000259" key="8">
    <source>
        <dbReference type="PROSITE" id="PS50268"/>
    </source>
</evidence>
<accession>A0ABD0S1T9</accession>
<keyword evidence="5" id="KW-1133">Transmembrane helix</keyword>
<evidence type="ECO:0000256" key="6">
    <source>
        <dbReference type="ARBA" id="ARBA00023136"/>
    </source>
</evidence>
<feature type="non-terminal residue" evidence="9">
    <location>
        <position position="1"/>
    </location>
</feature>
<organism evidence="9 10">
    <name type="scientific">Cirrhinus mrigala</name>
    <name type="common">Mrigala</name>
    <dbReference type="NCBI Taxonomy" id="683832"/>
    <lineage>
        <taxon>Eukaryota</taxon>
        <taxon>Metazoa</taxon>
        <taxon>Chordata</taxon>
        <taxon>Craniata</taxon>
        <taxon>Vertebrata</taxon>
        <taxon>Euteleostomi</taxon>
        <taxon>Actinopterygii</taxon>
        <taxon>Neopterygii</taxon>
        <taxon>Teleostei</taxon>
        <taxon>Ostariophysi</taxon>
        <taxon>Cypriniformes</taxon>
        <taxon>Cyprinidae</taxon>
        <taxon>Labeoninae</taxon>
        <taxon>Labeonini</taxon>
        <taxon>Cirrhinus</taxon>
    </lineage>
</organism>
<keyword evidence="3" id="KW-0677">Repeat</keyword>
<dbReference type="GO" id="GO:0009653">
    <property type="term" value="P:anatomical structure morphogenesis"/>
    <property type="evidence" value="ECO:0007669"/>
    <property type="project" value="UniProtKB-ARBA"/>
</dbReference>
<gene>
    <name evidence="9" type="ORF">M9458_002661</name>
</gene>
<keyword evidence="10" id="KW-1185">Reference proteome</keyword>
<dbReference type="InterPro" id="IPR015919">
    <property type="entry name" value="Cadherin-like_sf"/>
</dbReference>
<dbReference type="GO" id="GO:0016020">
    <property type="term" value="C:membrane"/>
    <property type="evidence" value="ECO:0007669"/>
    <property type="project" value="UniProtKB-SubCell"/>
</dbReference>
<evidence type="ECO:0000256" key="5">
    <source>
        <dbReference type="ARBA" id="ARBA00022989"/>
    </source>
</evidence>
<feature type="non-terminal residue" evidence="9">
    <location>
        <position position="110"/>
    </location>
</feature>
<evidence type="ECO:0000256" key="7">
    <source>
        <dbReference type="PROSITE-ProRule" id="PRU00043"/>
    </source>
</evidence>
<keyword evidence="2" id="KW-0812">Transmembrane</keyword>
<keyword evidence="6" id="KW-0472">Membrane</keyword>
<feature type="domain" description="Cadherin" evidence="8">
    <location>
        <begin position="32"/>
        <end position="99"/>
    </location>
</feature>
<dbReference type="SUPFAM" id="SSF49313">
    <property type="entry name" value="Cadherin-like"/>
    <property type="match status" value="1"/>
</dbReference>
<comment type="caution">
    <text evidence="9">The sequence shown here is derived from an EMBL/GenBank/DDBJ whole genome shotgun (WGS) entry which is preliminary data.</text>
</comment>
<proteinExistence type="predicted"/>
<dbReference type="GO" id="GO:0005509">
    <property type="term" value="F:calcium ion binding"/>
    <property type="evidence" value="ECO:0007669"/>
    <property type="project" value="UniProtKB-UniRule"/>
</dbReference>
<protein>
    <recommendedName>
        <fullName evidence="8">Cadherin domain-containing protein</fullName>
    </recommendedName>
</protein>
<dbReference type="InterPro" id="IPR002126">
    <property type="entry name" value="Cadherin-like_dom"/>
</dbReference>
<dbReference type="InterPro" id="IPR020894">
    <property type="entry name" value="Cadherin_CS"/>
</dbReference>
<name>A0ABD0S1T9_CIRMR</name>
<dbReference type="PROSITE" id="PS00232">
    <property type="entry name" value="CADHERIN_1"/>
    <property type="match status" value="1"/>
</dbReference>
<dbReference type="Gene3D" id="2.60.40.60">
    <property type="entry name" value="Cadherins"/>
    <property type="match status" value="2"/>
</dbReference>
<dbReference type="AlphaFoldDB" id="A0ABD0S1T9"/>
<reference evidence="9 10" key="1">
    <citation type="submission" date="2024-05" db="EMBL/GenBank/DDBJ databases">
        <title>Genome sequencing and assembly of Indian major carp, Cirrhinus mrigala (Hamilton, 1822).</title>
        <authorList>
            <person name="Mohindra V."/>
            <person name="Chowdhury L.M."/>
            <person name="Lal K."/>
            <person name="Jena J.K."/>
        </authorList>
    </citation>
    <scope>NUCLEOTIDE SEQUENCE [LARGE SCALE GENOMIC DNA]</scope>
    <source>
        <strain evidence="9">CM1030</strain>
        <tissue evidence="9">Blood</tissue>
    </source>
</reference>
<dbReference type="Pfam" id="PF00028">
    <property type="entry name" value="Cadherin"/>
    <property type="match status" value="1"/>
</dbReference>
<evidence type="ECO:0000256" key="3">
    <source>
        <dbReference type="ARBA" id="ARBA00022737"/>
    </source>
</evidence>
<dbReference type="CDD" id="cd11304">
    <property type="entry name" value="Cadherin_repeat"/>
    <property type="match status" value="2"/>
</dbReference>
<keyword evidence="4 7" id="KW-0106">Calcium</keyword>
<dbReference type="EMBL" id="JAMKFB020000001">
    <property type="protein sequence ID" value="KAL0204643.1"/>
    <property type="molecule type" value="Genomic_DNA"/>
</dbReference>
<evidence type="ECO:0000313" key="10">
    <source>
        <dbReference type="Proteomes" id="UP001529510"/>
    </source>
</evidence>
<dbReference type="PANTHER" id="PTHR24026">
    <property type="entry name" value="FAT ATYPICAL CADHERIN-RELATED"/>
    <property type="match status" value="1"/>
</dbReference>